<comment type="caution">
    <text evidence="1">The sequence shown here is derived from an EMBL/GenBank/DDBJ whole genome shotgun (WGS) entry which is preliminary data.</text>
</comment>
<sequence length="165" mass="17948">MAIAPPAKVRRPSDQCKNIPMEEMDLLQQESHLNSNHSSSNLNYNPAITVHLSEEELKWTQEIISLAKSGVIQIVPIDGMESTPQNLPNTTKSQHFILPFERSAQAILGGESPKSPLNSNGVSPAITEIQGKQITMMESPQPSAPNYVSKIDMNRGCNSSELAGA</sequence>
<accession>A0A9J5YZ88</accession>
<dbReference type="AlphaFoldDB" id="A0A9J5YZ88"/>
<keyword evidence="2" id="KW-1185">Reference proteome</keyword>
<name>A0A9J5YZ88_SOLCO</name>
<proteinExistence type="predicted"/>
<dbReference type="Proteomes" id="UP000824120">
    <property type="component" value="Chromosome 5"/>
</dbReference>
<protein>
    <submittedName>
        <fullName evidence="1">Uncharacterized protein</fullName>
    </submittedName>
</protein>
<organism evidence="1 2">
    <name type="scientific">Solanum commersonii</name>
    <name type="common">Commerson's wild potato</name>
    <name type="synonym">Commerson's nightshade</name>
    <dbReference type="NCBI Taxonomy" id="4109"/>
    <lineage>
        <taxon>Eukaryota</taxon>
        <taxon>Viridiplantae</taxon>
        <taxon>Streptophyta</taxon>
        <taxon>Embryophyta</taxon>
        <taxon>Tracheophyta</taxon>
        <taxon>Spermatophyta</taxon>
        <taxon>Magnoliopsida</taxon>
        <taxon>eudicotyledons</taxon>
        <taxon>Gunneridae</taxon>
        <taxon>Pentapetalae</taxon>
        <taxon>asterids</taxon>
        <taxon>lamiids</taxon>
        <taxon>Solanales</taxon>
        <taxon>Solanaceae</taxon>
        <taxon>Solanoideae</taxon>
        <taxon>Solaneae</taxon>
        <taxon>Solanum</taxon>
    </lineage>
</organism>
<gene>
    <name evidence="1" type="ORF">H5410_026689</name>
</gene>
<evidence type="ECO:0000313" key="1">
    <source>
        <dbReference type="EMBL" id="KAG5605197.1"/>
    </source>
</evidence>
<dbReference type="EMBL" id="JACXVP010000005">
    <property type="protein sequence ID" value="KAG5605197.1"/>
    <property type="molecule type" value="Genomic_DNA"/>
</dbReference>
<dbReference type="OrthoDB" id="1314251at2759"/>
<evidence type="ECO:0000313" key="2">
    <source>
        <dbReference type="Proteomes" id="UP000824120"/>
    </source>
</evidence>
<reference evidence="1 2" key="1">
    <citation type="submission" date="2020-09" db="EMBL/GenBank/DDBJ databases">
        <title>De no assembly of potato wild relative species, Solanum commersonii.</title>
        <authorList>
            <person name="Cho K."/>
        </authorList>
    </citation>
    <scope>NUCLEOTIDE SEQUENCE [LARGE SCALE GENOMIC DNA]</scope>
    <source>
        <strain evidence="1">LZ3.2</strain>
        <tissue evidence="1">Leaf</tissue>
    </source>
</reference>